<dbReference type="Proteomes" id="UP000014227">
    <property type="component" value="Chromosome I"/>
</dbReference>
<evidence type="ECO:0000313" key="7">
    <source>
        <dbReference type="Proteomes" id="UP000014227"/>
    </source>
</evidence>
<feature type="compositionally biased region" description="Polar residues" evidence="5">
    <location>
        <begin position="191"/>
        <end position="203"/>
    </location>
</feature>
<evidence type="ECO:0000256" key="2">
    <source>
        <dbReference type="ARBA" id="ARBA00022795"/>
    </source>
</evidence>
<organism evidence="6 7">
    <name type="scientific">Chthonomonas calidirosea (strain DSM 23976 / ICMP 18418 / T49)</name>
    <dbReference type="NCBI Taxonomy" id="1303518"/>
    <lineage>
        <taxon>Bacteria</taxon>
        <taxon>Bacillati</taxon>
        <taxon>Armatimonadota</taxon>
        <taxon>Chthonomonadia</taxon>
        <taxon>Chthonomonadales</taxon>
        <taxon>Chthonomonadaceae</taxon>
        <taxon>Chthonomonas</taxon>
    </lineage>
</organism>
<dbReference type="PANTHER" id="PTHR39190">
    <property type="entry name" value="FLAGELLAR ASSEMBLY FACTOR FLIW"/>
    <property type="match status" value="1"/>
</dbReference>
<keyword evidence="4" id="KW-0143">Chaperone</keyword>
<evidence type="ECO:0000256" key="4">
    <source>
        <dbReference type="HAMAP-Rule" id="MF_01185"/>
    </source>
</evidence>
<dbReference type="GO" id="GO:0006417">
    <property type="term" value="P:regulation of translation"/>
    <property type="evidence" value="ECO:0007669"/>
    <property type="project" value="UniProtKB-KW"/>
</dbReference>
<dbReference type="HAMAP" id="MF_01185">
    <property type="entry name" value="FliW"/>
    <property type="match status" value="1"/>
</dbReference>
<dbReference type="STRING" id="454171.CP488_02004"/>
<reference evidence="7" key="1">
    <citation type="submission" date="2013-03" db="EMBL/GenBank/DDBJ databases">
        <title>Genome sequence of Chthonomonas calidirosea, the first sequenced genome from the Armatimonadetes phylum (formally candidate division OP10).</title>
        <authorList>
            <person name="Lee K.C.Y."/>
            <person name="Morgan X.C."/>
            <person name="Dunfield P.F."/>
            <person name="Tamas I."/>
            <person name="Houghton K.M."/>
            <person name="Vyssotski M."/>
            <person name="Ryan J.L.J."/>
            <person name="Lagutin K."/>
            <person name="McDonald I.R."/>
            <person name="Stott M.B."/>
        </authorList>
    </citation>
    <scope>NUCLEOTIDE SEQUENCE [LARGE SCALE GENOMIC DNA]</scope>
    <source>
        <strain evidence="7">DSM 23976 / ICMP 18418 / T49</strain>
    </source>
</reference>
<feature type="region of interest" description="Disordered" evidence="5">
    <location>
        <begin position="191"/>
        <end position="213"/>
    </location>
</feature>
<evidence type="ECO:0000256" key="5">
    <source>
        <dbReference type="SAM" id="MobiDB-lite"/>
    </source>
</evidence>
<dbReference type="eggNOG" id="COG1699">
    <property type="taxonomic scope" value="Bacteria"/>
</dbReference>
<proteinExistence type="inferred from homology"/>
<evidence type="ECO:0000313" key="6">
    <source>
        <dbReference type="EMBL" id="CCW35893.1"/>
    </source>
</evidence>
<dbReference type="EMBL" id="HF951689">
    <property type="protein sequence ID" value="CCW35893.1"/>
    <property type="molecule type" value="Genomic_DNA"/>
</dbReference>
<dbReference type="PATRIC" id="fig|1303518.3.peg.2154"/>
<comment type="subcellular location">
    <subcellularLocation>
        <location evidence="4">Cytoplasm</location>
    </subcellularLocation>
</comment>
<evidence type="ECO:0000256" key="1">
    <source>
        <dbReference type="ARBA" id="ARBA00022490"/>
    </source>
</evidence>
<gene>
    <name evidence="4" type="primary">fliW</name>
    <name evidence="6" type="ORF">CCALI_02086</name>
</gene>
<dbReference type="HOGENOM" id="CLU_112356_0_0_0"/>
<dbReference type="FunCoup" id="S0EZL1">
    <property type="interactions" value="19"/>
</dbReference>
<dbReference type="Gene3D" id="2.30.290.10">
    <property type="entry name" value="BH3618-like"/>
    <property type="match status" value="1"/>
</dbReference>
<dbReference type="GO" id="GO:0044780">
    <property type="term" value="P:bacterial-type flagellum assembly"/>
    <property type="evidence" value="ECO:0007669"/>
    <property type="project" value="UniProtKB-UniRule"/>
</dbReference>
<keyword evidence="1 4" id="KW-0963">Cytoplasm</keyword>
<dbReference type="PANTHER" id="PTHR39190:SF1">
    <property type="entry name" value="FLAGELLAR ASSEMBLY FACTOR FLIW"/>
    <property type="match status" value="1"/>
</dbReference>
<comment type="subunit">
    <text evidence="4">Interacts with translational regulator CsrA and flagellin(s).</text>
</comment>
<name>S0EZL1_CHTCT</name>
<comment type="function">
    <text evidence="4">Acts as an anti-CsrA protein, binds CsrA and prevents it from repressing translation of its target genes, one of which is flagellin. Binds to flagellin and participates in the assembly of the flagellum.</text>
</comment>
<keyword evidence="3 4" id="KW-0810">Translation regulation</keyword>
<protein>
    <recommendedName>
        <fullName evidence="4">Flagellar assembly factor FliW</fullName>
    </recommendedName>
</protein>
<dbReference type="SUPFAM" id="SSF141457">
    <property type="entry name" value="BH3618-like"/>
    <property type="match status" value="1"/>
</dbReference>
<dbReference type="OrthoDB" id="9801235at2"/>
<dbReference type="InParanoid" id="S0EZL1"/>
<sequence length="213" mass="23498">MKAKKMVMVLDKQVNNAAIYGVSMEGKEVAQETCATSIASATLCVETTRFGTLEVASDLVLTFPEGLIGFEMFTRYTVVSTDDQGALRWLQSLDEPALAFPIIQPGIFRPDYTPTISDQDARFLGLTPEIPALVFAVVTVPPGRPREMTANLLGPLVINPLTRVGKQVIVQDERYSTKHYIMEEILQNLTGTNRPSSAVPSPTKSRKRRQRIA</sequence>
<accession>S0EZL1</accession>
<dbReference type="InterPro" id="IPR024046">
    <property type="entry name" value="Flagellar_assmbl_FliW_dom_sf"/>
</dbReference>
<dbReference type="Pfam" id="PF02623">
    <property type="entry name" value="FliW"/>
    <property type="match status" value="1"/>
</dbReference>
<keyword evidence="2 4" id="KW-1005">Bacterial flagellum biogenesis</keyword>
<evidence type="ECO:0000256" key="3">
    <source>
        <dbReference type="ARBA" id="ARBA00022845"/>
    </source>
</evidence>
<feature type="compositionally biased region" description="Basic residues" evidence="5">
    <location>
        <begin position="204"/>
        <end position="213"/>
    </location>
</feature>
<dbReference type="KEGG" id="ccz:CCALI_02086"/>
<dbReference type="GO" id="GO:0005737">
    <property type="term" value="C:cytoplasm"/>
    <property type="evidence" value="ECO:0007669"/>
    <property type="project" value="UniProtKB-SubCell"/>
</dbReference>
<comment type="similarity">
    <text evidence="4">Belongs to the FliW family.</text>
</comment>
<dbReference type="InterPro" id="IPR003775">
    <property type="entry name" value="Flagellar_assembly_factor_FliW"/>
</dbReference>
<keyword evidence="7" id="KW-1185">Reference proteome</keyword>
<dbReference type="AlphaFoldDB" id="S0EZL1"/>